<dbReference type="EMBL" id="BMNT01000037">
    <property type="protein sequence ID" value="GGL07880.1"/>
    <property type="molecule type" value="Genomic_DNA"/>
</dbReference>
<protein>
    <submittedName>
        <fullName evidence="3">Uncharacterized protein</fullName>
    </submittedName>
</protein>
<feature type="transmembrane region" description="Helical" evidence="2">
    <location>
        <begin position="183"/>
        <end position="206"/>
    </location>
</feature>
<sequence>MHGTITVSRAGCRVCFHGWVATPLQYGDPPRLGSYVVQARLQSPATGFVYLAQDAEGRAVSIALLTRGAALDAAARERFLTAIRQVAPVRGGVRGWVARARARGPVGAPPVLAIDDGPAPWVAVPYVPGGTGAEWFLRTVLVSGTLIGAAHGPEFVPYWLGDRAPAVPAPPEPAPPATETRRAVLVALSMLVALITLTGAMTWLLLGPEESAPPSRPLPPTLFVPTPPPVPSPGETRKPTQSPSPSPGESGTVSPRPTLPGVDEGEDI</sequence>
<name>A0A917RIN9_9ACTN</name>
<organism evidence="3 4">
    <name type="scientific">Sphaerisporangium melleum</name>
    <dbReference type="NCBI Taxonomy" id="321316"/>
    <lineage>
        <taxon>Bacteria</taxon>
        <taxon>Bacillati</taxon>
        <taxon>Actinomycetota</taxon>
        <taxon>Actinomycetes</taxon>
        <taxon>Streptosporangiales</taxon>
        <taxon>Streptosporangiaceae</taxon>
        <taxon>Sphaerisporangium</taxon>
    </lineage>
</organism>
<evidence type="ECO:0000256" key="1">
    <source>
        <dbReference type="SAM" id="MobiDB-lite"/>
    </source>
</evidence>
<keyword evidence="2" id="KW-0472">Membrane</keyword>
<keyword evidence="2" id="KW-0812">Transmembrane</keyword>
<reference evidence="3" key="1">
    <citation type="journal article" date="2014" name="Int. J. Syst. Evol. Microbiol.">
        <title>Complete genome sequence of Corynebacterium casei LMG S-19264T (=DSM 44701T), isolated from a smear-ripened cheese.</title>
        <authorList>
            <consortium name="US DOE Joint Genome Institute (JGI-PGF)"/>
            <person name="Walter F."/>
            <person name="Albersmeier A."/>
            <person name="Kalinowski J."/>
            <person name="Ruckert C."/>
        </authorList>
    </citation>
    <scope>NUCLEOTIDE SEQUENCE</scope>
    <source>
        <strain evidence="3">JCM 13064</strain>
    </source>
</reference>
<gene>
    <name evidence="3" type="ORF">GCM10007964_57660</name>
</gene>
<dbReference type="Proteomes" id="UP000645217">
    <property type="component" value="Unassembled WGS sequence"/>
</dbReference>
<proteinExistence type="predicted"/>
<keyword evidence="2" id="KW-1133">Transmembrane helix</keyword>
<evidence type="ECO:0000313" key="3">
    <source>
        <dbReference type="EMBL" id="GGL07880.1"/>
    </source>
</evidence>
<keyword evidence="4" id="KW-1185">Reference proteome</keyword>
<evidence type="ECO:0000256" key="2">
    <source>
        <dbReference type="SAM" id="Phobius"/>
    </source>
</evidence>
<feature type="region of interest" description="Disordered" evidence="1">
    <location>
        <begin position="211"/>
        <end position="268"/>
    </location>
</feature>
<accession>A0A917RIN9</accession>
<reference evidence="3" key="2">
    <citation type="submission" date="2020-09" db="EMBL/GenBank/DDBJ databases">
        <authorList>
            <person name="Sun Q."/>
            <person name="Ohkuma M."/>
        </authorList>
    </citation>
    <scope>NUCLEOTIDE SEQUENCE</scope>
    <source>
        <strain evidence="3">JCM 13064</strain>
    </source>
</reference>
<comment type="caution">
    <text evidence="3">The sequence shown here is derived from an EMBL/GenBank/DDBJ whole genome shotgun (WGS) entry which is preliminary data.</text>
</comment>
<evidence type="ECO:0000313" key="4">
    <source>
        <dbReference type="Proteomes" id="UP000645217"/>
    </source>
</evidence>
<feature type="compositionally biased region" description="Pro residues" evidence="1">
    <location>
        <begin position="214"/>
        <end position="232"/>
    </location>
</feature>
<feature type="compositionally biased region" description="Polar residues" evidence="1">
    <location>
        <begin position="239"/>
        <end position="255"/>
    </location>
</feature>
<dbReference type="AlphaFoldDB" id="A0A917RIN9"/>